<evidence type="ECO:0000313" key="12">
    <source>
        <dbReference type="EMBL" id="KLV24507.1"/>
    </source>
</evidence>
<name>A0A0J1IEX3_NIACI</name>
<organism evidence="12 13">
    <name type="scientific">Niallia circulans</name>
    <name type="common">Bacillus circulans</name>
    <dbReference type="NCBI Taxonomy" id="1397"/>
    <lineage>
        <taxon>Bacteria</taxon>
        <taxon>Bacillati</taxon>
        <taxon>Bacillota</taxon>
        <taxon>Bacilli</taxon>
        <taxon>Bacillales</taxon>
        <taxon>Bacillaceae</taxon>
        <taxon>Niallia</taxon>
    </lineage>
</organism>
<feature type="transmembrane region" description="Helical" evidence="10">
    <location>
        <begin position="167"/>
        <end position="193"/>
    </location>
</feature>
<sequence>MARYKYTGRDRKGTKKGIVTASSKREAMVQLKEKGIKITEINEVPETLLTKEITFGSPVKLQDFVIYLRQFATLIKAGISVVDATAILAEQTESKALRKALLVVEQDLKDGNPLSSAAAKHRKVFSSMFVNMIRAGEATGSMDETLERLANHFEKQHYTKQKIISALTYPIAIAIIAFIVVIFLLVSVVPTFVDMFADFDSELPAITQFVLSASSFMQKFWWLVSLLLIAFIIAIMVIRNNKAAKFYLDYFLLRVPIFGKILQKAAIARMTRTLSSLFSSSVPILQAISIVERVIENEVMAKVLVQSRGALEQGQSLTVPMKAHWVFPPLVTQMIAIGEETGSLDEMLAKVADFYEKEVDTATDRLKSLIEPIMIVFLASIVGTIVSSILIPMFEIFNHVQ</sequence>
<dbReference type="EMBL" id="LDPH01000020">
    <property type="protein sequence ID" value="KLV24507.1"/>
    <property type="molecule type" value="Genomic_DNA"/>
</dbReference>
<evidence type="ECO:0000256" key="3">
    <source>
        <dbReference type="ARBA" id="ARBA00022448"/>
    </source>
</evidence>
<feature type="transmembrane region" description="Helical" evidence="10">
    <location>
        <begin position="220"/>
        <end position="238"/>
    </location>
</feature>
<evidence type="ECO:0000256" key="7">
    <source>
        <dbReference type="ARBA" id="ARBA00022989"/>
    </source>
</evidence>
<dbReference type="Gene3D" id="1.20.81.30">
    <property type="entry name" value="Type II secretion system (T2SS), domain F"/>
    <property type="match status" value="2"/>
</dbReference>
<keyword evidence="4" id="KW-1003">Cell membrane</keyword>
<keyword evidence="13" id="KW-1185">Reference proteome</keyword>
<comment type="subcellular location">
    <subcellularLocation>
        <location evidence="1">Cell inner membrane</location>
        <topology evidence="1">Multi-pass membrane protein</topology>
    </subcellularLocation>
    <subcellularLocation>
        <location evidence="9">Cell membrane</location>
        <topology evidence="9">Multi-pass membrane protein</topology>
    </subcellularLocation>
</comment>
<feature type="domain" description="Type II secretion system protein GspF" evidence="11">
    <location>
        <begin position="271"/>
        <end position="392"/>
    </location>
</feature>
<keyword evidence="5" id="KW-0997">Cell inner membrane</keyword>
<keyword evidence="3 9" id="KW-0813">Transport</keyword>
<evidence type="ECO:0000256" key="4">
    <source>
        <dbReference type="ARBA" id="ARBA00022475"/>
    </source>
</evidence>
<evidence type="ECO:0000256" key="9">
    <source>
        <dbReference type="RuleBase" id="RU003923"/>
    </source>
</evidence>
<dbReference type="OrthoDB" id="9805682at2"/>
<dbReference type="Proteomes" id="UP000036045">
    <property type="component" value="Unassembled WGS sequence"/>
</dbReference>
<keyword evidence="8 10" id="KW-0472">Membrane</keyword>
<evidence type="ECO:0000256" key="5">
    <source>
        <dbReference type="ARBA" id="ARBA00022519"/>
    </source>
</evidence>
<dbReference type="GO" id="GO:0005886">
    <property type="term" value="C:plasma membrane"/>
    <property type="evidence" value="ECO:0007669"/>
    <property type="project" value="UniProtKB-SubCell"/>
</dbReference>
<gene>
    <name evidence="12" type="ORF">ABW02_17635</name>
</gene>
<feature type="domain" description="Type II secretion system protein GspF" evidence="11">
    <location>
        <begin position="67"/>
        <end position="190"/>
    </location>
</feature>
<feature type="transmembrane region" description="Helical" evidence="10">
    <location>
        <begin position="373"/>
        <end position="394"/>
    </location>
</feature>
<dbReference type="PATRIC" id="fig|1397.4.peg.2226"/>
<dbReference type="GO" id="GO:0009306">
    <property type="term" value="P:protein secretion"/>
    <property type="evidence" value="ECO:0007669"/>
    <property type="project" value="InterPro"/>
</dbReference>
<keyword evidence="6 9" id="KW-0812">Transmembrane</keyword>
<dbReference type="FunFam" id="1.20.81.30:FF:000001">
    <property type="entry name" value="Type II secretion system protein F"/>
    <property type="match status" value="2"/>
</dbReference>
<evidence type="ECO:0000256" key="1">
    <source>
        <dbReference type="ARBA" id="ARBA00004429"/>
    </source>
</evidence>
<dbReference type="GeneID" id="56350676"/>
<keyword evidence="7 10" id="KW-1133">Transmembrane helix</keyword>
<evidence type="ECO:0000259" key="11">
    <source>
        <dbReference type="Pfam" id="PF00482"/>
    </source>
</evidence>
<reference evidence="12 13" key="1">
    <citation type="submission" date="2015-05" db="EMBL/GenBank/DDBJ databases">
        <title>Whole genome sequence and identification of bacterial endophytes from Costus igneus.</title>
        <authorList>
            <person name="Lee Y.P."/>
            <person name="Gan H.M."/>
            <person name="Eng W."/>
            <person name="Wheatley M.S."/>
            <person name="Caraballo A."/>
            <person name="Polter S."/>
            <person name="Savka M.A."/>
            <person name="Hudson A.O."/>
        </authorList>
    </citation>
    <scope>NUCLEOTIDE SEQUENCE [LARGE SCALE GENOMIC DNA]</scope>
    <source>
        <strain evidence="12 13">RIT379</strain>
    </source>
</reference>
<dbReference type="InterPro" id="IPR001992">
    <property type="entry name" value="T2SS_GspF/T4SS_PilC_CS"/>
</dbReference>
<comment type="similarity">
    <text evidence="2 9">Belongs to the GSP F family.</text>
</comment>
<protein>
    <submittedName>
        <fullName evidence="12">Type II secretion system protein F</fullName>
    </submittedName>
</protein>
<dbReference type="InterPro" id="IPR003004">
    <property type="entry name" value="GspF/PilC"/>
</dbReference>
<comment type="caution">
    <text evidence="12">The sequence shown here is derived from an EMBL/GenBank/DDBJ whole genome shotgun (WGS) entry which is preliminary data.</text>
</comment>
<evidence type="ECO:0000256" key="6">
    <source>
        <dbReference type="ARBA" id="ARBA00022692"/>
    </source>
</evidence>
<dbReference type="InterPro" id="IPR018076">
    <property type="entry name" value="T2SS_GspF_dom"/>
</dbReference>
<proteinExistence type="inferred from homology"/>
<evidence type="ECO:0000256" key="8">
    <source>
        <dbReference type="ARBA" id="ARBA00023136"/>
    </source>
</evidence>
<dbReference type="InterPro" id="IPR042094">
    <property type="entry name" value="T2SS_GspF_sf"/>
</dbReference>
<dbReference type="PANTHER" id="PTHR30012:SF0">
    <property type="entry name" value="TYPE II SECRETION SYSTEM PROTEIN F-RELATED"/>
    <property type="match status" value="1"/>
</dbReference>
<dbReference type="AlphaFoldDB" id="A0A0J1IEX3"/>
<evidence type="ECO:0000313" key="13">
    <source>
        <dbReference type="Proteomes" id="UP000036045"/>
    </source>
</evidence>
<dbReference type="PRINTS" id="PR00812">
    <property type="entry name" value="BCTERIALGSPF"/>
</dbReference>
<accession>A0A0J1IEX3</accession>
<dbReference type="PANTHER" id="PTHR30012">
    <property type="entry name" value="GENERAL SECRETION PATHWAY PROTEIN"/>
    <property type="match status" value="1"/>
</dbReference>
<dbReference type="RefSeq" id="WP_047943589.1">
    <property type="nucleotide sequence ID" value="NZ_CP053989.1"/>
</dbReference>
<evidence type="ECO:0000256" key="10">
    <source>
        <dbReference type="SAM" id="Phobius"/>
    </source>
</evidence>
<dbReference type="PROSITE" id="PS00874">
    <property type="entry name" value="T2SP_F"/>
    <property type="match status" value="1"/>
</dbReference>
<dbReference type="Pfam" id="PF00482">
    <property type="entry name" value="T2SSF"/>
    <property type="match status" value="2"/>
</dbReference>
<evidence type="ECO:0000256" key="2">
    <source>
        <dbReference type="ARBA" id="ARBA00005745"/>
    </source>
</evidence>